<evidence type="ECO:0000256" key="4">
    <source>
        <dbReference type="ARBA" id="ARBA00022679"/>
    </source>
</evidence>
<feature type="domain" description="CN hydrolase" evidence="10">
    <location>
        <begin position="238"/>
        <end position="483"/>
    </location>
</feature>
<keyword evidence="12" id="KW-1185">Reference proteome</keyword>
<feature type="transmembrane region" description="Helical" evidence="9">
    <location>
        <begin position="175"/>
        <end position="195"/>
    </location>
</feature>
<feature type="transmembrane region" description="Helical" evidence="9">
    <location>
        <begin position="72"/>
        <end position="93"/>
    </location>
</feature>
<evidence type="ECO:0000256" key="2">
    <source>
        <dbReference type="ARBA" id="ARBA00010065"/>
    </source>
</evidence>
<protein>
    <recommendedName>
        <fullName evidence="9">Apolipoprotein N-acyltransferase</fullName>
        <shortName evidence="9">ALP N-acyltransferase</shortName>
        <ecNumber evidence="9">2.3.1.269</ecNumber>
    </recommendedName>
</protein>
<keyword evidence="11" id="KW-0449">Lipoprotein</keyword>
<dbReference type="InterPro" id="IPR045378">
    <property type="entry name" value="LNT_N"/>
</dbReference>
<dbReference type="InterPro" id="IPR003010">
    <property type="entry name" value="C-N_Hydrolase"/>
</dbReference>
<feature type="transmembrane region" description="Helical" evidence="9">
    <location>
        <begin position="105"/>
        <end position="129"/>
    </location>
</feature>
<dbReference type="AlphaFoldDB" id="A0A1G6NQ19"/>
<dbReference type="HAMAP" id="MF_01148">
    <property type="entry name" value="Lnt"/>
    <property type="match status" value="1"/>
</dbReference>
<evidence type="ECO:0000256" key="8">
    <source>
        <dbReference type="ARBA" id="ARBA00023315"/>
    </source>
</evidence>
<dbReference type="Pfam" id="PF00795">
    <property type="entry name" value="CN_hydrolase"/>
    <property type="match status" value="1"/>
</dbReference>
<evidence type="ECO:0000313" key="11">
    <source>
        <dbReference type="EMBL" id="SDC69983.1"/>
    </source>
</evidence>
<comment type="subcellular location">
    <subcellularLocation>
        <location evidence="1 9">Cell membrane</location>
        <topology evidence="1 9">Multi-pass membrane protein</topology>
    </subcellularLocation>
</comment>
<dbReference type="PROSITE" id="PS50263">
    <property type="entry name" value="CN_HYDROLASE"/>
    <property type="match status" value="1"/>
</dbReference>
<keyword evidence="7 9" id="KW-0472">Membrane</keyword>
<dbReference type="NCBIfam" id="TIGR00546">
    <property type="entry name" value="lnt"/>
    <property type="match status" value="1"/>
</dbReference>
<comment type="function">
    <text evidence="9">Catalyzes the phospholipid dependent N-acylation of the N-terminal cysteine of apolipoprotein, the last step in lipoprotein maturation.</text>
</comment>
<proteinExistence type="inferred from homology"/>
<dbReference type="Pfam" id="PF20154">
    <property type="entry name" value="LNT_N"/>
    <property type="match status" value="1"/>
</dbReference>
<keyword evidence="6 9" id="KW-1133">Transmembrane helix</keyword>
<dbReference type="GO" id="GO:0016410">
    <property type="term" value="F:N-acyltransferase activity"/>
    <property type="evidence" value="ECO:0007669"/>
    <property type="project" value="UniProtKB-UniRule"/>
</dbReference>
<keyword evidence="5 9" id="KW-0812">Transmembrane</keyword>
<dbReference type="Proteomes" id="UP000242317">
    <property type="component" value="Unassembled WGS sequence"/>
</dbReference>
<evidence type="ECO:0000256" key="5">
    <source>
        <dbReference type="ARBA" id="ARBA00022692"/>
    </source>
</evidence>
<accession>A0A1G6NQ19</accession>
<dbReference type="InterPro" id="IPR004563">
    <property type="entry name" value="Apolipo_AcylTrfase"/>
</dbReference>
<dbReference type="PANTHER" id="PTHR38686:SF1">
    <property type="entry name" value="APOLIPOPROTEIN N-ACYLTRANSFERASE"/>
    <property type="match status" value="1"/>
</dbReference>
<feature type="transmembrane region" description="Helical" evidence="9">
    <location>
        <begin position="141"/>
        <end position="163"/>
    </location>
</feature>
<keyword evidence="3 9" id="KW-1003">Cell membrane</keyword>
<dbReference type="EC" id="2.3.1.269" evidence="9"/>
<evidence type="ECO:0000256" key="6">
    <source>
        <dbReference type="ARBA" id="ARBA00022989"/>
    </source>
</evidence>
<dbReference type="UniPathway" id="UPA00666"/>
<evidence type="ECO:0000256" key="1">
    <source>
        <dbReference type="ARBA" id="ARBA00004651"/>
    </source>
</evidence>
<dbReference type="Gene3D" id="3.60.110.10">
    <property type="entry name" value="Carbon-nitrogen hydrolase"/>
    <property type="match status" value="1"/>
</dbReference>
<evidence type="ECO:0000313" key="12">
    <source>
        <dbReference type="Proteomes" id="UP000242317"/>
    </source>
</evidence>
<comment type="pathway">
    <text evidence="9">Protein modification; lipoprotein biosynthesis (N-acyl transfer).</text>
</comment>
<dbReference type="EMBL" id="FMYK01000010">
    <property type="protein sequence ID" value="SDC69983.1"/>
    <property type="molecule type" value="Genomic_DNA"/>
</dbReference>
<reference evidence="12" key="1">
    <citation type="submission" date="2016-09" db="EMBL/GenBank/DDBJ databases">
        <authorList>
            <person name="Varghese N."/>
            <person name="Submissions S."/>
        </authorList>
    </citation>
    <scope>NUCLEOTIDE SEQUENCE [LARGE SCALE GENOMIC DNA]</scope>
    <source>
        <strain evidence="12">ANC 3699</strain>
    </source>
</reference>
<dbReference type="PANTHER" id="PTHR38686">
    <property type="entry name" value="APOLIPOPROTEIN N-ACYLTRANSFERASE"/>
    <property type="match status" value="1"/>
</dbReference>
<evidence type="ECO:0000256" key="9">
    <source>
        <dbReference type="HAMAP-Rule" id="MF_01148"/>
    </source>
</evidence>
<dbReference type="GO" id="GO:0005886">
    <property type="term" value="C:plasma membrane"/>
    <property type="evidence" value="ECO:0007669"/>
    <property type="project" value="UniProtKB-SubCell"/>
</dbReference>
<dbReference type="GO" id="GO:0042158">
    <property type="term" value="P:lipoprotein biosynthetic process"/>
    <property type="evidence" value="ECO:0007669"/>
    <property type="project" value="UniProtKB-UniRule"/>
</dbReference>
<evidence type="ECO:0000256" key="7">
    <source>
        <dbReference type="ARBA" id="ARBA00023136"/>
    </source>
</evidence>
<evidence type="ECO:0000259" key="10">
    <source>
        <dbReference type="PROSITE" id="PS50263"/>
    </source>
</evidence>
<keyword evidence="4 9" id="KW-0808">Transferase</keyword>
<name>A0A1G6NQ19_9GAMM</name>
<comment type="catalytic activity">
    <reaction evidence="9">
        <text>N-terminal S-1,2-diacyl-sn-glyceryl-L-cysteinyl-[lipoprotein] + a glycerophospholipid = N-acyl-S-1,2-diacyl-sn-glyceryl-L-cysteinyl-[lipoprotein] + a 2-acyl-sn-glycero-3-phospholipid + H(+)</text>
        <dbReference type="Rhea" id="RHEA:48228"/>
        <dbReference type="Rhea" id="RHEA-COMP:14681"/>
        <dbReference type="Rhea" id="RHEA-COMP:14684"/>
        <dbReference type="ChEBI" id="CHEBI:15378"/>
        <dbReference type="ChEBI" id="CHEBI:136912"/>
        <dbReference type="ChEBI" id="CHEBI:140656"/>
        <dbReference type="ChEBI" id="CHEBI:140657"/>
        <dbReference type="ChEBI" id="CHEBI:140660"/>
        <dbReference type="EC" id="2.3.1.269"/>
    </reaction>
</comment>
<feature type="transmembrane region" description="Helical" evidence="9">
    <location>
        <begin position="493"/>
        <end position="512"/>
    </location>
</feature>
<organism evidence="11 12">
    <name type="scientific">Acinetobacter marinus</name>
    <dbReference type="NCBI Taxonomy" id="281375"/>
    <lineage>
        <taxon>Bacteria</taxon>
        <taxon>Pseudomonadati</taxon>
        <taxon>Pseudomonadota</taxon>
        <taxon>Gammaproteobacteria</taxon>
        <taxon>Moraxellales</taxon>
        <taxon>Moraxellaceae</taxon>
        <taxon>Acinetobacter</taxon>
    </lineage>
</organism>
<sequence length="525" mass="59114">MSSMFFSSLRQRLIAAPAFQQQHRFSLGLVCLIALCAGAVLPLALAPYHFWWLAILSPALLYACLHQRSSKHALFIGWSYGIGLWFVGAFWLYTSIHVYGDTPAYLAVILIALMAIAMGVFSAVQAWLYRRFFPETPLTFAPIWVFFEWLKTWIFTGFPWLFVGYAFTNYGLDEYAPLLGIFGVSFVVILIASALTECLFGKRFWILPILLLIAGAFGAKQIQWVTPKDQAPLTVSLIQGNIPQDLKWLVEYQAQTLSIYATMSQTEWGRDLVVWPEASIPMFQTDIQPFLNIISDHAKAQGSAWVTGIPYWDVNNSTANKPLYYNSIMATGAESHGMYFKQRLVPFGEYIPFSGALSWVVPGVANDLALSGFSAGHDQQPPLMIKNHRLASAICYEVAYPNITRKNALDTDFLVTISNDAWFTGTAGPWQHLQMVQMRAKENGRWIIRATNTGVTAFINEQGHIVSKLPMDVRQVLRGELPAFTGQTLYSRLGDWTILLFCALLLILGLAYKPKVVDTRFKQRR</sequence>
<feature type="transmembrane region" description="Helical" evidence="9">
    <location>
        <begin position="48"/>
        <end position="65"/>
    </location>
</feature>
<comment type="similarity">
    <text evidence="2 9">Belongs to the CN hydrolase family. Apolipoprotein N-acyltransferase subfamily.</text>
</comment>
<evidence type="ECO:0000256" key="3">
    <source>
        <dbReference type="ARBA" id="ARBA00022475"/>
    </source>
</evidence>
<feature type="transmembrane region" description="Helical" evidence="9">
    <location>
        <begin position="204"/>
        <end position="224"/>
    </location>
</feature>
<dbReference type="CDD" id="cd07571">
    <property type="entry name" value="ALP_N-acyl_transferase"/>
    <property type="match status" value="1"/>
</dbReference>
<dbReference type="InterPro" id="IPR036526">
    <property type="entry name" value="C-N_Hydrolase_sf"/>
</dbReference>
<keyword evidence="8 9" id="KW-0012">Acyltransferase</keyword>
<dbReference type="SUPFAM" id="SSF56317">
    <property type="entry name" value="Carbon-nitrogen hydrolase"/>
    <property type="match status" value="1"/>
</dbReference>
<gene>
    <name evidence="9" type="primary">lnt</name>
    <name evidence="11" type="ORF">SAMN05421749_11074</name>
</gene>